<evidence type="ECO:0000256" key="1">
    <source>
        <dbReference type="SAM" id="SignalP"/>
    </source>
</evidence>
<gene>
    <name evidence="2" type="ORF">GJ700_14285</name>
</gene>
<evidence type="ECO:0000313" key="3">
    <source>
        <dbReference type="Proteomes" id="UP000446768"/>
    </source>
</evidence>
<sequence>MNSRLILSMVLACAAAVAQGADILPQCRGGAVPQAGPPDTALFVAIDATTPLDAELRHQVMDYIKPFLVAGNTIAVAVFPSAEKTPQPDLVLSGRLDTPLDSAARGALSKSLLARFDQCLLTQKQMARQYTAQALKRLFDTATGSTGHTEVMGSMRALSQAVQASTARNKVVLVVSDMLEHSEAGDFYADHRRTVRRVDPVMELRTADSHHLFGDFGGARVYVLAAGLLPDGGKAKPESDRRAMQLLQDFWSGYFGKSHAQLAGFGQVELEQPMR</sequence>
<keyword evidence="1" id="KW-0732">Signal</keyword>
<feature type="chain" id="PRO_5030774989" description="VWA domain-containing protein" evidence="1">
    <location>
        <begin position="21"/>
        <end position="275"/>
    </location>
</feature>
<protein>
    <recommendedName>
        <fullName evidence="4">VWA domain-containing protein</fullName>
    </recommendedName>
</protein>
<reference evidence="2 3" key="1">
    <citation type="submission" date="2019-11" db="EMBL/GenBank/DDBJ databases">
        <title>Novel species isolated from a subtropical stream in China.</title>
        <authorList>
            <person name="Lu H."/>
        </authorList>
    </citation>
    <scope>NUCLEOTIDE SEQUENCE [LARGE SCALE GENOMIC DNA]</scope>
    <source>
        <strain evidence="2 3">FT92W</strain>
    </source>
</reference>
<dbReference type="AlphaFoldDB" id="A0A7X2IMP8"/>
<dbReference type="RefSeq" id="WP_154374893.1">
    <property type="nucleotide sequence ID" value="NZ_WKJJ01000008.1"/>
</dbReference>
<dbReference type="EMBL" id="WKJJ01000008">
    <property type="protein sequence ID" value="MRV72876.1"/>
    <property type="molecule type" value="Genomic_DNA"/>
</dbReference>
<evidence type="ECO:0008006" key="4">
    <source>
        <dbReference type="Google" id="ProtNLM"/>
    </source>
</evidence>
<organism evidence="2 3">
    <name type="scientific">Pseudoduganella rivuli</name>
    <dbReference type="NCBI Taxonomy" id="2666085"/>
    <lineage>
        <taxon>Bacteria</taxon>
        <taxon>Pseudomonadati</taxon>
        <taxon>Pseudomonadota</taxon>
        <taxon>Betaproteobacteria</taxon>
        <taxon>Burkholderiales</taxon>
        <taxon>Oxalobacteraceae</taxon>
        <taxon>Telluria group</taxon>
        <taxon>Pseudoduganella</taxon>
    </lineage>
</organism>
<accession>A0A7X2IMP8</accession>
<name>A0A7X2IMP8_9BURK</name>
<feature type="signal peptide" evidence="1">
    <location>
        <begin position="1"/>
        <end position="20"/>
    </location>
</feature>
<dbReference type="Proteomes" id="UP000446768">
    <property type="component" value="Unassembled WGS sequence"/>
</dbReference>
<proteinExistence type="predicted"/>
<comment type="caution">
    <text evidence="2">The sequence shown here is derived from an EMBL/GenBank/DDBJ whole genome shotgun (WGS) entry which is preliminary data.</text>
</comment>
<evidence type="ECO:0000313" key="2">
    <source>
        <dbReference type="EMBL" id="MRV72876.1"/>
    </source>
</evidence>
<keyword evidence="3" id="KW-1185">Reference proteome</keyword>